<evidence type="ECO:0000313" key="5">
    <source>
        <dbReference type="Proteomes" id="UP000317158"/>
    </source>
</evidence>
<dbReference type="Pfam" id="PF12172">
    <property type="entry name" value="zf-ChsH2"/>
    <property type="match status" value="1"/>
</dbReference>
<feature type="domain" description="ChsH2 rubredoxin-like zinc ribbon" evidence="3">
    <location>
        <begin position="365"/>
        <end position="391"/>
    </location>
</feature>
<dbReference type="EMBL" id="RXIF01000006">
    <property type="protein sequence ID" value="RZN64569.1"/>
    <property type="molecule type" value="Genomic_DNA"/>
</dbReference>
<dbReference type="PANTHER" id="PTHR34075">
    <property type="entry name" value="BLR3430 PROTEIN"/>
    <property type="match status" value="1"/>
</dbReference>
<proteinExistence type="predicted"/>
<keyword evidence="1" id="KW-0414">Isoprene biosynthesis</keyword>
<protein>
    <submittedName>
        <fullName evidence="4">3-hydroxy-3-methylglutaryl CoA synthase</fullName>
    </submittedName>
</protein>
<dbReference type="InterPro" id="IPR016039">
    <property type="entry name" value="Thiolase-like"/>
</dbReference>
<organism evidence="4 5">
    <name type="scientific">Methanoliparum thermophilum</name>
    <dbReference type="NCBI Taxonomy" id="2491083"/>
    <lineage>
        <taxon>Archaea</taxon>
        <taxon>Methanobacteriati</taxon>
        <taxon>Methanobacteriota</taxon>
        <taxon>Candidatus Methanoliparia</taxon>
        <taxon>Candidatus Methanoliparales</taxon>
        <taxon>Candidatus Methanoliparaceae</taxon>
        <taxon>Candidatus Methanoliparum</taxon>
    </lineage>
</organism>
<dbReference type="Proteomes" id="UP000317158">
    <property type="component" value="Unassembled WGS sequence"/>
</dbReference>
<dbReference type="SUPFAM" id="SSF53901">
    <property type="entry name" value="Thiolase-like"/>
    <property type="match status" value="2"/>
</dbReference>
<evidence type="ECO:0000259" key="3">
    <source>
        <dbReference type="Pfam" id="PF12172"/>
    </source>
</evidence>
<dbReference type="Pfam" id="PF01796">
    <property type="entry name" value="OB_ChsH2_C"/>
    <property type="match status" value="1"/>
</dbReference>
<evidence type="ECO:0000259" key="2">
    <source>
        <dbReference type="Pfam" id="PF01796"/>
    </source>
</evidence>
<dbReference type="SUPFAM" id="SSF50249">
    <property type="entry name" value="Nucleic acid-binding proteins"/>
    <property type="match status" value="1"/>
</dbReference>
<dbReference type="PANTHER" id="PTHR34075:SF5">
    <property type="entry name" value="BLR3430 PROTEIN"/>
    <property type="match status" value="1"/>
</dbReference>
<reference evidence="4 5" key="1">
    <citation type="journal article" date="2019" name="Nat. Microbiol.">
        <title>Wide diversity of methane and short-chain alkane metabolisms in uncultured archaea.</title>
        <authorList>
            <person name="Borrel G."/>
            <person name="Adam P.S."/>
            <person name="McKay L.J."/>
            <person name="Chen L.X."/>
            <person name="Sierra-Garcia I.N."/>
            <person name="Sieber C.M."/>
            <person name="Letourneur Q."/>
            <person name="Ghozlane A."/>
            <person name="Andersen G.L."/>
            <person name="Li W.J."/>
            <person name="Hallam S.J."/>
            <person name="Muyzer G."/>
            <person name="de Oliveira V.M."/>
            <person name="Inskeep W.P."/>
            <person name="Banfield J.F."/>
            <person name="Gribaldo S."/>
        </authorList>
    </citation>
    <scope>NUCLEOTIDE SEQUENCE [LARGE SCALE GENOMIC DNA]</scope>
    <source>
        <strain evidence="4">NM1a</strain>
    </source>
</reference>
<gene>
    <name evidence="4" type="ORF">EF806_04310</name>
</gene>
<feature type="domain" description="ChsH2 C-terminal OB-fold" evidence="2">
    <location>
        <begin position="403"/>
        <end position="459"/>
    </location>
</feature>
<dbReference type="AlphaFoldDB" id="A0A520KS13"/>
<sequence length="480" mass="53694">MVGIVSYGAYIPSYRIDRMNIYMAMGWLNPASMLPGEKAVANYDEDSITMAVNAGAECLTGFRRDTVDGLYFATTTPPFIERQNSSIISTALNLSPNIKTGDFTNSIKAGTSALISAYDSIEAGTSDNILICTSDCRLGKPGGYLEEMYGDSAASLLIGKNNEIAEIKGSFSISYDFVDHWRTKKDEYNRSWEDRWIRDEGYGRFIIESISGLLRKYDLKPDDFSKVCYPCIYERAHAFICTKMGFRLEQIQEPLFTNIGNTGTSYPFLILISALEEAKPGDRILLASYGNGSDAVYFEVTDGIEDAKGRVKGVKNMIESKQMIDTYEKYAVFKNLLDIDKGGRGEEAFTSLSTLWRERKTVLGLVGSKCRECGTPQYPPQRICVNPDCGAIDDMEEYPFSDKKGTIFTYTGDNLAFSPNPPAIYGLVDFDGGGRYLFDFTDCELDSLKVGMPVKMSFRRKYADENRGIYGYFWKAVPIR</sequence>
<accession>A0A520KS13</accession>
<name>A0A520KS13_METT2</name>
<dbReference type="InterPro" id="IPR052513">
    <property type="entry name" value="Thioester_dehydratase-like"/>
</dbReference>
<dbReference type="GO" id="GO:0008299">
    <property type="term" value="P:isoprenoid biosynthetic process"/>
    <property type="evidence" value="ECO:0007669"/>
    <property type="project" value="UniProtKB-KW"/>
</dbReference>
<dbReference type="Gene3D" id="3.40.47.10">
    <property type="match status" value="1"/>
</dbReference>
<dbReference type="InterPro" id="IPR022002">
    <property type="entry name" value="ChsH2_Znr"/>
</dbReference>
<dbReference type="InterPro" id="IPR002878">
    <property type="entry name" value="ChsH2_C"/>
</dbReference>
<dbReference type="InterPro" id="IPR012340">
    <property type="entry name" value="NA-bd_OB-fold"/>
</dbReference>
<dbReference type="GO" id="GO:0016746">
    <property type="term" value="F:acyltransferase activity"/>
    <property type="evidence" value="ECO:0007669"/>
    <property type="project" value="InterPro"/>
</dbReference>
<dbReference type="CDD" id="cd00827">
    <property type="entry name" value="init_cond_enzymes"/>
    <property type="match status" value="1"/>
</dbReference>
<evidence type="ECO:0000256" key="1">
    <source>
        <dbReference type="ARBA" id="ARBA00023229"/>
    </source>
</evidence>
<evidence type="ECO:0000313" key="4">
    <source>
        <dbReference type="EMBL" id="RZN64569.1"/>
    </source>
</evidence>
<comment type="caution">
    <text evidence="4">The sequence shown here is derived from an EMBL/GenBank/DDBJ whole genome shotgun (WGS) entry which is preliminary data.</text>
</comment>